<dbReference type="RefSeq" id="WP_058445728.1">
    <property type="nucleotide sequence ID" value="NZ_CAAAHT010000003.1"/>
</dbReference>
<evidence type="ECO:0000313" key="3">
    <source>
        <dbReference type="EMBL" id="SPX60580.1"/>
    </source>
</evidence>
<dbReference type="EMBL" id="UASS01000011">
    <property type="protein sequence ID" value="SPX60580.1"/>
    <property type="molecule type" value="Genomic_DNA"/>
</dbReference>
<feature type="chain" id="PRO_5036003038" evidence="1">
    <location>
        <begin position="23"/>
        <end position="216"/>
    </location>
</feature>
<proteinExistence type="predicted"/>
<evidence type="ECO:0000313" key="2">
    <source>
        <dbReference type="EMBL" id="KTC96748.1"/>
    </source>
</evidence>
<keyword evidence="1" id="KW-0732">Signal</keyword>
<sequence>MRKSFRSCLFVLFAILSSVALASVHEDHPYTFTISKHVYKYSEQYQIKSAQQDTYPGTVKKSAFRIRDNYDLSNKDGWQATGITRVLSPGILYHWAKDIDIYDTRGVKIGLISGKFATLEAAKFTIYEYDEEGNYKEIAAAYATPDFHRFAILETPDNPHPLAEISRNLGDMTWTVSVHYPEKLDDRLVRIFAGFIIDHEDKFLAQTDTETDVELD</sequence>
<reference evidence="2 5" key="1">
    <citation type="submission" date="2015-11" db="EMBL/GenBank/DDBJ databases">
        <title>Genomic analysis of 38 Legionella species identifies large and diverse effector repertoires.</title>
        <authorList>
            <person name="Burstein D."/>
            <person name="Amaro F."/>
            <person name="Zusman T."/>
            <person name="Lifshitz Z."/>
            <person name="Cohen O."/>
            <person name="Gilbert J.A."/>
            <person name="Pupko T."/>
            <person name="Shuman H.A."/>
            <person name="Segal G."/>
        </authorList>
    </citation>
    <scope>NUCLEOTIDE SEQUENCE [LARGE SCALE GENOMIC DNA]</scope>
    <source>
        <strain evidence="2 5">WO-44C</strain>
    </source>
</reference>
<protein>
    <submittedName>
        <fullName evidence="2">Uncharacterized protein</fullName>
    </submittedName>
</protein>
<accession>A0A0W0TMD8</accession>
<evidence type="ECO:0000313" key="7">
    <source>
        <dbReference type="Proteomes" id="UP000254033"/>
    </source>
</evidence>
<dbReference type="EMBL" id="UGNY01000001">
    <property type="protein sequence ID" value="STX39864.1"/>
    <property type="molecule type" value="Genomic_DNA"/>
</dbReference>
<name>A0A0W0TMD8_9GAMM</name>
<feature type="signal peptide" evidence="1">
    <location>
        <begin position="1"/>
        <end position="22"/>
    </location>
</feature>
<organism evidence="2 5">
    <name type="scientific">Legionella feeleii</name>
    <dbReference type="NCBI Taxonomy" id="453"/>
    <lineage>
        <taxon>Bacteria</taxon>
        <taxon>Pseudomonadati</taxon>
        <taxon>Pseudomonadota</taxon>
        <taxon>Gammaproteobacteria</taxon>
        <taxon>Legionellales</taxon>
        <taxon>Legionellaceae</taxon>
        <taxon>Legionella</taxon>
    </lineage>
</organism>
<evidence type="ECO:0000313" key="4">
    <source>
        <dbReference type="EMBL" id="STX39864.1"/>
    </source>
</evidence>
<dbReference type="STRING" id="453.Lfee_1660"/>
<dbReference type="PATRIC" id="fig|453.4.peg.1829"/>
<dbReference type="AlphaFoldDB" id="A0A0W0TMD8"/>
<dbReference type="EMBL" id="LNYB01000080">
    <property type="protein sequence ID" value="KTC96748.1"/>
    <property type="molecule type" value="Genomic_DNA"/>
</dbReference>
<evidence type="ECO:0000313" key="6">
    <source>
        <dbReference type="Proteomes" id="UP000251942"/>
    </source>
</evidence>
<dbReference type="Proteomes" id="UP000254033">
    <property type="component" value="Unassembled WGS sequence"/>
</dbReference>
<evidence type="ECO:0000256" key="1">
    <source>
        <dbReference type="SAM" id="SignalP"/>
    </source>
</evidence>
<dbReference type="Proteomes" id="UP000054698">
    <property type="component" value="Unassembled WGS sequence"/>
</dbReference>
<evidence type="ECO:0000313" key="5">
    <source>
        <dbReference type="Proteomes" id="UP000054698"/>
    </source>
</evidence>
<keyword evidence="5" id="KW-1185">Reference proteome</keyword>
<gene>
    <name evidence="2" type="ORF">Lfee_1660</name>
    <name evidence="4" type="ORF">NCTC11978_03070</name>
    <name evidence="3" type="ORF">NCTC12022_01312</name>
</gene>
<dbReference type="OrthoDB" id="5645264at2"/>
<reference evidence="6 7" key="2">
    <citation type="submission" date="2018-06" db="EMBL/GenBank/DDBJ databases">
        <authorList>
            <consortium name="Pathogen Informatics"/>
            <person name="Doyle S."/>
        </authorList>
    </citation>
    <scope>NUCLEOTIDE SEQUENCE [LARGE SCALE GENOMIC DNA]</scope>
    <source>
        <strain evidence="4 7">NCTC11978</strain>
        <strain evidence="3 6">NCTC12022</strain>
    </source>
</reference>
<dbReference type="Proteomes" id="UP000251942">
    <property type="component" value="Unassembled WGS sequence"/>
</dbReference>